<feature type="compositionally biased region" description="Low complexity" evidence="7">
    <location>
        <begin position="189"/>
        <end position="206"/>
    </location>
</feature>
<name>A0A316ZHL9_9BASI</name>
<organism evidence="10 11">
    <name type="scientific">Tilletiopsis washingtonensis</name>
    <dbReference type="NCBI Taxonomy" id="58919"/>
    <lineage>
        <taxon>Eukaryota</taxon>
        <taxon>Fungi</taxon>
        <taxon>Dikarya</taxon>
        <taxon>Basidiomycota</taxon>
        <taxon>Ustilaginomycotina</taxon>
        <taxon>Exobasidiomycetes</taxon>
        <taxon>Entylomatales</taxon>
        <taxon>Entylomatales incertae sedis</taxon>
        <taxon>Tilletiopsis</taxon>
    </lineage>
</organism>
<evidence type="ECO:0000313" key="11">
    <source>
        <dbReference type="Proteomes" id="UP000245946"/>
    </source>
</evidence>
<evidence type="ECO:0000313" key="10">
    <source>
        <dbReference type="EMBL" id="PWO01268.1"/>
    </source>
</evidence>
<evidence type="ECO:0000256" key="5">
    <source>
        <dbReference type="ARBA" id="ARBA00023136"/>
    </source>
</evidence>
<evidence type="ECO:0000256" key="1">
    <source>
        <dbReference type="ARBA" id="ARBA00004540"/>
    </source>
</evidence>
<dbReference type="PANTHER" id="PTHR47808">
    <property type="entry name" value="INNER NUCLEAR MEMBRANE PROTEIN HEH2-RELATED"/>
    <property type="match status" value="1"/>
</dbReference>
<proteinExistence type="predicted"/>
<evidence type="ECO:0000256" key="6">
    <source>
        <dbReference type="ARBA" id="ARBA00023242"/>
    </source>
</evidence>
<dbReference type="InterPro" id="IPR041885">
    <property type="entry name" value="MAN1_winged_helix_dom"/>
</dbReference>
<dbReference type="GO" id="GO:0003682">
    <property type="term" value="F:chromatin binding"/>
    <property type="evidence" value="ECO:0007669"/>
    <property type="project" value="InterPro"/>
</dbReference>
<dbReference type="GO" id="GO:0071763">
    <property type="term" value="P:nuclear membrane organization"/>
    <property type="evidence" value="ECO:0007669"/>
    <property type="project" value="TreeGrafter"/>
</dbReference>
<keyword evidence="3" id="KW-0812">Transmembrane</keyword>
<feature type="compositionally biased region" description="Polar residues" evidence="7">
    <location>
        <begin position="162"/>
        <end position="172"/>
    </location>
</feature>
<feature type="domain" description="HeH/LEM" evidence="9">
    <location>
        <begin position="42"/>
        <end position="67"/>
    </location>
</feature>
<feature type="compositionally biased region" description="Low complexity" evidence="7">
    <location>
        <begin position="15"/>
        <end position="28"/>
    </location>
</feature>
<accession>A0A316ZHL9</accession>
<feature type="region of interest" description="Disordered" evidence="7">
    <location>
        <begin position="259"/>
        <end position="287"/>
    </location>
</feature>
<dbReference type="AlphaFoldDB" id="A0A316ZHL9"/>
<gene>
    <name evidence="10" type="ORF">FA09DRAFT_327218</name>
</gene>
<dbReference type="Proteomes" id="UP000245946">
    <property type="component" value="Unassembled WGS sequence"/>
</dbReference>
<dbReference type="InterPro" id="IPR018996">
    <property type="entry name" value="Man1/Src1-like_C"/>
</dbReference>
<dbReference type="Pfam" id="PF09402">
    <property type="entry name" value="MSC"/>
    <property type="match status" value="1"/>
</dbReference>
<sequence>MSRTPSVTPSGTPARQSRASSVSSVGAGDPLAPDFRPANYLVPQLRSLLLEHNIKVPSSARKPALIEAYEEHIRPRAAQLRQARDAAGGDSSFDSRDSPSYGKASGRREEGSTTPSIRRPSALSARSPARSVSFSIPDGTESEEDSDATGSDELEEERDDVSVSQKSFNLKSPSPEVPKRRGRQSMPGPSRTSATSAAKAPAAKPRGSTGGLPKSATTSRIAPSTSSRLRDWAPTIKQEAGSEASELDHDPRYRILATQLAPPPSPAGAPRRVPKSSTKVKRSESEELSIPVPGLGLMHHVRRGALAAAAGFVALWWLWFVHDSYALGYCDTGTRTNAIMAARAQSHAPNVPLLSDGSPNVFNEGEPDVQLLPNFMHPACAKCPPHAHCFSGKLSHCTTSDYVLSHPLVSYLPLSSVYLPLRTTRAHCAPDTGKARLASQVGSQANAALRQWRGEVMCGDHAPHTAVKGRTGAGLPAAVPATDVRFALPESRLRADLERRIRTSAALPRHADDAYLSSLWLQAMAPYEDSGAVLRIPAGKGDAVTLLGSAAASTEDLLLARSASISLGCQAKLAAHGAWKAIRFWLSILGLILTAAAYVRWRLRQALAEKAKVRELVGAALERLQEQEYANAVDPVVTPDPFLPTAQLRDHVLQAEHSPAARQRLWEKVSKVVEGNANVRTRQAKSRGEWLHVWEWVGVAAGGSLSRRQSFADLSRLQQSEYQSTPSKLSHARSLADLQGGDSSALLDSPATQAQDSPVGHKSEP</sequence>
<keyword evidence="11" id="KW-1185">Reference proteome</keyword>
<dbReference type="Pfam" id="PF12949">
    <property type="entry name" value="HeH"/>
    <property type="match status" value="1"/>
</dbReference>
<dbReference type="InterPro" id="IPR044780">
    <property type="entry name" value="Heh2/Src1"/>
</dbReference>
<dbReference type="GO" id="GO:0034399">
    <property type="term" value="C:nuclear periphery"/>
    <property type="evidence" value="ECO:0007669"/>
    <property type="project" value="TreeGrafter"/>
</dbReference>
<dbReference type="GO" id="GO:0005637">
    <property type="term" value="C:nuclear inner membrane"/>
    <property type="evidence" value="ECO:0007669"/>
    <property type="project" value="UniProtKB-SubCell"/>
</dbReference>
<evidence type="ECO:0000256" key="3">
    <source>
        <dbReference type="ARBA" id="ARBA00022692"/>
    </source>
</evidence>
<feature type="compositionally biased region" description="Polar residues" evidence="7">
    <location>
        <begin position="215"/>
        <end position="227"/>
    </location>
</feature>
<dbReference type="GO" id="GO:0005783">
    <property type="term" value="C:endoplasmic reticulum"/>
    <property type="evidence" value="ECO:0007669"/>
    <property type="project" value="TreeGrafter"/>
</dbReference>
<feature type="region of interest" description="Disordered" evidence="7">
    <location>
        <begin position="722"/>
        <end position="765"/>
    </location>
</feature>
<dbReference type="OrthoDB" id="5376590at2759"/>
<dbReference type="RefSeq" id="XP_025601546.1">
    <property type="nucleotide sequence ID" value="XM_025741318.1"/>
</dbReference>
<keyword evidence="6" id="KW-0539">Nucleus</keyword>
<comment type="subcellular location">
    <subcellularLocation>
        <location evidence="1">Nucleus inner membrane</location>
    </subcellularLocation>
</comment>
<feature type="compositionally biased region" description="Low complexity" evidence="7">
    <location>
        <begin position="115"/>
        <end position="133"/>
    </location>
</feature>
<dbReference type="InterPro" id="IPR025856">
    <property type="entry name" value="HeH/LEM_domain"/>
</dbReference>
<dbReference type="EMBL" id="KZ819283">
    <property type="protein sequence ID" value="PWO01268.1"/>
    <property type="molecule type" value="Genomic_DNA"/>
</dbReference>
<dbReference type="Gene3D" id="1.10.10.1180">
    <property type="entry name" value="MAN1, winged-helix domain"/>
    <property type="match status" value="1"/>
</dbReference>
<evidence type="ECO:0000256" key="4">
    <source>
        <dbReference type="ARBA" id="ARBA00022989"/>
    </source>
</evidence>
<evidence type="ECO:0000256" key="7">
    <source>
        <dbReference type="SAM" id="MobiDB-lite"/>
    </source>
</evidence>
<feature type="region of interest" description="Disordered" evidence="7">
    <location>
        <begin position="1"/>
        <end position="37"/>
    </location>
</feature>
<evidence type="ECO:0000259" key="9">
    <source>
        <dbReference type="Pfam" id="PF12949"/>
    </source>
</evidence>
<feature type="compositionally biased region" description="Acidic residues" evidence="7">
    <location>
        <begin position="140"/>
        <end position="159"/>
    </location>
</feature>
<evidence type="ECO:0008006" key="12">
    <source>
        <dbReference type="Google" id="ProtNLM"/>
    </source>
</evidence>
<dbReference type="CDD" id="cd12935">
    <property type="entry name" value="LEM_like"/>
    <property type="match status" value="1"/>
</dbReference>
<protein>
    <recommendedName>
        <fullName evidence="12">Man1/Src1 C-terminal domain-containing protein</fullName>
    </recommendedName>
</protein>
<dbReference type="PANTHER" id="PTHR47808:SF2">
    <property type="entry name" value="LEM DOMAIN-CONTAINING PROTEIN 2"/>
    <property type="match status" value="1"/>
</dbReference>
<keyword evidence="2" id="KW-0597">Phosphoprotein</keyword>
<feature type="compositionally biased region" description="Polar residues" evidence="7">
    <location>
        <begin position="1"/>
        <end position="14"/>
    </location>
</feature>
<evidence type="ECO:0000256" key="2">
    <source>
        <dbReference type="ARBA" id="ARBA00022553"/>
    </source>
</evidence>
<dbReference type="STRING" id="58919.A0A316ZHL9"/>
<dbReference type="GeneID" id="37268862"/>
<reference evidence="10 11" key="1">
    <citation type="journal article" date="2018" name="Mol. Biol. Evol.">
        <title>Broad Genomic Sampling Reveals a Smut Pathogenic Ancestry of the Fungal Clade Ustilaginomycotina.</title>
        <authorList>
            <person name="Kijpornyongpan T."/>
            <person name="Mondo S.J."/>
            <person name="Barry K."/>
            <person name="Sandor L."/>
            <person name="Lee J."/>
            <person name="Lipzen A."/>
            <person name="Pangilinan J."/>
            <person name="LaButti K."/>
            <person name="Hainaut M."/>
            <person name="Henrissat B."/>
            <person name="Grigoriev I.V."/>
            <person name="Spatafora J.W."/>
            <person name="Aime M.C."/>
        </authorList>
    </citation>
    <scope>NUCLEOTIDE SEQUENCE [LARGE SCALE GENOMIC DNA]</scope>
    <source>
        <strain evidence="10 11">MCA 4186</strain>
    </source>
</reference>
<keyword evidence="4" id="KW-1133">Transmembrane helix</keyword>
<feature type="region of interest" description="Disordered" evidence="7">
    <location>
        <begin position="77"/>
        <end position="232"/>
    </location>
</feature>
<feature type="domain" description="Man1/Src1-like C-terminal" evidence="8">
    <location>
        <begin position="313"/>
        <end position="698"/>
    </location>
</feature>
<evidence type="ECO:0000259" key="8">
    <source>
        <dbReference type="Pfam" id="PF09402"/>
    </source>
</evidence>
<keyword evidence="5" id="KW-0472">Membrane</keyword>